<dbReference type="PANTHER" id="PTHR46890">
    <property type="entry name" value="NON-LTR RETROLELEMENT REVERSE TRANSCRIPTASE-LIKE PROTEIN-RELATED"/>
    <property type="match status" value="1"/>
</dbReference>
<name>A0A6P9EGZ9_JUGRE</name>
<dbReference type="RefSeq" id="XP_035546626.1">
    <property type="nucleotide sequence ID" value="XM_035690733.1"/>
</dbReference>
<evidence type="ECO:0000313" key="6">
    <source>
        <dbReference type="RefSeq" id="XP_035546626.1"/>
    </source>
</evidence>
<dbReference type="InterPro" id="IPR043502">
    <property type="entry name" value="DNA/RNA_pol_sf"/>
</dbReference>
<dbReference type="InParanoid" id="A0A6P9EGZ9"/>
<reference evidence="6" key="1">
    <citation type="submission" date="2025-08" db="UniProtKB">
        <authorList>
            <consortium name="RefSeq"/>
        </authorList>
    </citation>
    <scope>IDENTIFICATION</scope>
    <source>
        <tissue evidence="6">Leaves</tissue>
    </source>
</reference>
<dbReference type="InterPro" id="IPR012337">
    <property type="entry name" value="RNaseH-like_sf"/>
</dbReference>
<dbReference type="CDD" id="cd01650">
    <property type="entry name" value="RT_nLTR_like"/>
    <property type="match status" value="1"/>
</dbReference>
<evidence type="ECO:0000313" key="5">
    <source>
        <dbReference type="Proteomes" id="UP000235220"/>
    </source>
</evidence>
<keyword evidence="1" id="KW-0175">Coiled coil</keyword>
<dbReference type="SUPFAM" id="SSF53098">
    <property type="entry name" value="Ribonuclease H-like"/>
    <property type="match status" value="1"/>
</dbReference>
<feature type="domain" description="Reverse transcriptase" evidence="3">
    <location>
        <begin position="575"/>
        <end position="855"/>
    </location>
</feature>
<dbReference type="Proteomes" id="UP000235220">
    <property type="component" value="Chromosome 6"/>
</dbReference>
<dbReference type="Gene3D" id="3.60.10.10">
    <property type="entry name" value="Endonuclease/exonuclease/phosphatase"/>
    <property type="match status" value="1"/>
</dbReference>
<feature type="region of interest" description="Disordered" evidence="2">
    <location>
        <begin position="78"/>
        <end position="113"/>
    </location>
</feature>
<evidence type="ECO:0000259" key="3">
    <source>
        <dbReference type="PROSITE" id="PS50878"/>
    </source>
</evidence>
<dbReference type="InterPro" id="IPR052343">
    <property type="entry name" value="Retrotransposon-Effector_Assoc"/>
</dbReference>
<dbReference type="Pfam" id="PF13456">
    <property type="entry name" value="RVT_3"/>
    <property type="match status" value="1"/>
</dbReference>
<dbReference type="InterPro" id="IPR036691">
    <property type="entry name" value="Endo/exonu/phosph_ase_sf"/>
</dbReference>
<dbReference type="KEGG" id="jre:109014298"/>
<sequence length="1534" mass="174532">MEEEPRVEKEHADSMITHEMVSTHGVIERNHAVQFEVDSPTVQLLVMKDKPNRVSLDAGQIALVSEILEMECRTQLTVGNDGELGEEPTGSRSDPKYGDAPGVLARHKSYTSDPEHDQPRCIWNLRGLGSSRNRLKSLVKKNGVHIVGILDPFVDVDKMSRLASMLGLSNFCSNAEVDGKIWNFWSDDCGWEPLSMTNQVIIGSFLFGEEKLLISFNYAKCNSIERRELWQSLEGIDDNEISWIVVGDFNIIREDSERVGGHPRSITAMEEFNICIDHCGLLDLHVVGRKLSWCNGHGGLSLSWARLDRVLTNIHFANRFPQAYFEYLNRKTSDHCPMTISFQKQVVSYGPHPFRFQNMWASHGDFKRCVEEVWKLPTTSVGLCRLAEKLKKTKITLRAWNILVFGHVGQNIKDLEERLEVLESRLQDGYDQDVECDFLVTKLELETWERREEIRISQLVKKKWISEGDNNTKFFHAVVNQRRNSKIISNMRLENGDFLNSPDRFIKVDLAPLIQCSVTEENNLALIMAPSETEILDALKSIPKDSSPGPDGFGLGFYLSCWDLIKEDVVAAAKDFFSGSILPRFYIASYLVLIPKVEDPKNFDKFRPISLYSVAYKIFSKVLVKRMTSMLSQLISHEQGAFIPGRSIFKNITLAQEIIHSLNKKTKVGNIMVKIDMEKAYDRVDWKFLLNVLKSFGFSSQFCNLVKECVQTPWFSIMMNGTYKGFFQPARGLRQGDPLSPYLFIIMEEMLSRLLCKNFEEGRIGCFSHPVGAPIVSHLLYADDLLVFVTGGKQSVLKLMNTLEVYEKWSGQLINKEKSTFFFSKSISTARRRNLKRTTGLVEGNFPLTYLGVPLVSGRLTSRELEPLIEKIRRKIAGWKVNLLSQGGRLTLMKHVLACISTHMLAVLNVPLRVFKKLNSLLSTFFWGELNGRPRMKWISWEKVCKPYKEGGPGMRNFDEVQRSLHMKFAWRLLTVDNLWTKFFRAKFVKHGHIFMAESRRNASRFWKSIMTMFPKVLDNVIVKVREGRSSFWFDRWLASGPLCASRNVGHSKIRINDVWADGSWDENYLLELVGLEKIEEIMNVVGAGKVGSDITIWKPAIKGDFTSASAWDLIRTIGIQLASRCNCCAIGHTESLNHVLCNGSIASAVWRWAAITLGIHHVDGMPWWTTVMHWFSVAKKSSHRGILIGTIPSVITWRLWMRHCKARMENYSESALDVCLAVKVWLQRISSLMVKHWTISARDEAILQALDVHYVDQVKSSPKLVYWRKLNAGLIKLNIGGGGVIRDERGIFIGAFSSCFGHGTNNEAELRALISGLALCKELGFTQISIESDSSLVVSWLSSRKCTAWYLWDYWDELLMLLSDMNFSIDHQFREGNNVADFLARMGEGGFNNMFYDFSSLPRKVKVPTSEEVKRSFLSILADSSPSPNGYLASFFIIAWDIVKENLLEMARDVFEGQPISTFFGATNLVLIPKVGEPLGFGQFRPISLCLVAYKIVTKIMVSQLAPILEKIISLEQSAFIRDRSMFYNISLA</sequence>
<proteinExistence type="predicted"/>
<dbReference type="Gene3D" id="3.30.420.10">
    <property type="entry name" value="Ribonuclease H-like superfamily/Ribonuclease H"/>
    <property type="match status" value="1"/>
</dbReference>
<gene>
    <name evidence="6" type="primary">LOC109014298</name>
</gene>
<evidence type="ECO:0000256" key="1">
    <source>
        <dbReference type="SAM" id="Coils"/>
    </source>
</evidence>
<dbReference type="PROSITE" id="PS50878">
    <property type="entry name" value="RT_POL"/>
    <property type="match status" value="1"/>
</dbReference>
<dbReference type="SUPFAM" id="SSF56219">
    <property type="entry name" value="DNase I-like"/>
    <property type="match status" value="1"/>
</dbReference>
<dbReference type="InterPro" id="IPR002156">
    <property type="entry name" value="RNaseH_domain"/>
</dbReference>
<dbReference type="InterPro" id="IPR036397">
    <property type="entry name" value="RNaseH_sf"/>
</dbReference>
<keyword evidence="5" id="KW-1185">Reference proteome</keyword>
<dbReference type="OrthoDB" id="1740859at2759"/>
<dbReference type="SUPFAM" id="SSF56672">
    <property type="entry name" value="DNA/RNA polymerases"/>
    <property type="match status" value="1"/>
</dbReference>
<dbReference type="CDD" id="cd06222">
    <property type="entry name" value="RNase_H_like"/>
    <property type="match status" value="1"/>
</dbReference>
<feature type="coiled-coil region" evidence="1">
    <location>
        <begin position="405"/>
        <end position="432"/>
    </location>
</feature>
<dbReference type="GO" id="GO:0003676">
    <property type="term" value="F:nucleic acid binding"/>
    <property type="evidence" value="ECO:0007669"/>
    <property type="project" value="InterPro"/>
</dbReference>
<evidence type="ECO:0000259" key="4">
    <source>
        <dbReference type="PROSITE" id="PS50879"/>
    </source>
</evidence>
<dbReference type="Pfam" id="PF00078">
    <property type="entry name" value="RVT_1"/>
    <property type="match status" value="1"/>
</dbReference>
<evidence type="ECO:0000256" key="2">
    <source>
        <dbReference type="SAM" id="MobiDB-lite"/>
    </source>
</evidence>
<dbReference type="PANTHER" id="PTHR46890:SF48">
    <property type="entry name" value="RNA-DIRECTED DNA POLYMERASE"/>
    <property type="match status" value="1"/>
</dbReference>
<dbReference type="InterPro" id="IPR044730">
    <property type="entry name" value="RNase_H-like_dom_plant"/>
</dbReference>
<protein>
    <submittedName>
        <fullName evidence="6">Uncharacterized protein LOC109014298</fullName>
    </submittedName>
</protein>
<feature type="domain" description="RNase H type-1" evidence="4">
    <location>
        <begin position="1248"/>
        <end position="1390"/>
    </location>
</feature>
<dbReference type="PROSITE" id="PS50879">
    <property type="entry name" value="RNASE_H_1"/>
    <property type="match status" value="1"/>
</dbReference>
<dbReference type="GeneID" id="109014298"/>
<organism evidence="5 6">
    <name type="scientific">Juglans regia</name>
    <name type="common">English walnut</name>
    <dbReference type="NCBI Taxonomy" id="51240"/>
    <lineage>
        <taxon>Eukaryota</taxon>
        <taxon>Viridiplantae</taxon>
        <taxon>Streptophyta</taxon>
        <taxon>Embryophyta</taxon>
        <taxon>Tracheophyta</taxon>
        <taxon>Spermatophyta</taxon>
        <taxon>Magnoliopsida</taxon>
        <taxon>eudicotyledons</taxon>
        <taxon>Gunneridae</taxon>
        <taxon>Pentapetalae</taxon>
        <taxon>rosids</taxon>
        <taxon>fabids</taxon>
        <taxon>Fagales</taxon>
        <taxon>Juglandaceae</taxon>
        <taxon>Juglans</taxon>
    </lineage>
</organism>
<accession>A0A6P9EGZ9</accession>
<dbReference type="GO" id="GO:0004523">
    <property type="term" value="F:RNA-DNA hybrid ribonuclease activity"/>
    <property type="evidence" value="ECO:0007669"/>
    <property type="project" value="InterPro"/>
</dbReference>
<dbReference type="InterPro" id="IPR000477">
    <property type="entry name" value="RT_dom"/>
</dbReference>